<dbReference type="InterPro" id="IPR010023">
    <property type="entry name" value="KdsC_fam"/>
</dbReference>
<reference evidence="8" key="2">
    <citation type="submission" date="2021-04" db="EMBL/GenBank/DDBJ databases">
        <authorList>
            <person name="Gilroy R."/>
        </authorList>
    </citation>
    <scope>NUCLEOTIDE SEQUENCE</scope>
    <source>
        <strain evidence="8">ChiHjej9B8-1298</strain>
    </source>
</reference>
<dbReference type="AlphaFoldDB" id="A0A9D2J0Z6"/>
<dbReference type="PANTHER" id="PTHR21485:SF3">
    <property type="entry name" value="N-ACYLNEURAMINATE CYTIDYLYLTRANSFERASE"/>
    <property type="match status" value="1"/>
</dbReference>
<keyword evidence="6 7" id="KW-0460">Magnesium</keyword>
<dbReference type="GO" id="GO:0008781">
    <property type="term" value="F:N-acylneuraminate cytidylyltransferase activity"/>
    <property type="evidence" value="ECO:0007669"/>
    <property type="project" value="TreeGrafter"/>
</dbReference>
<evidence type="ECO:0000256" key="7">
    <source>
        <dbReference type="PIRSR" id="PIRSR006118-2"/>
    </source>
</evidence>
<sequence length="176" mass="19436">MSTINYDLSRLRALLFDVDGVLSATVIPMSPDGEPLRTVNIKDGYSLQLAVRRGLHVGIITGGRTEAVRRRFLSLGLDPADIYLGSSLKEKDYVDFRQRHGLTDAEIAFMGDDIPDIPVLRLCGLPCCPRDAAPEVKQVCRYISYAEGGYGCGRDLVEQTLKAKGLWISDDKAFGW</sequence>
<feature type="binding site" evidence="7">
    <location>
        <position position="19"/>
    </location>
    <ligand>
        <name>substrate</name>
    </ligand>
</feature>
<organism evidence="8 9">
    <name type="scientific">Candidatus Bacteroides merdigallinarum</name>
    <dbReference type="NCBI Taxonomy" id="2838473"/>
    <lineage>
        <taxon>Bacteria</taxon>
        <taxon>Pseudomonadati</taxon>
        <taxon>Bacteroidota</taxon>
        <taxon>Bacteroidia</taxon>
        <taxon>Bacteroidales</taxon>
        <taxon>Bacteroidaceae</taxon>
        <taxon>Bacteroides</taxon>
    </lineage>
</organism>
<dbReference type="SFLD" id="SFLDG01136">
    <property type="entry name" value="C1.6:_Phosphoserine_Phosphatas"/>
    <property type="match status" value="1"/>
</dbReference>
<feature type="binding site" evidence="7">
    <location>
        <position position="112"/>
    </location>
    <ligand>
        <name>Mg(2+)</name>
        <dbReference type="ChEBI" id="CHEBI:18420"/>
    </ligand>
</feature>
<dbReference type="Gene3D" id="3.40.50.1000">
    <property type="entry name" value="HAD superfamily/HAD-like"/>
    <property type="match status" value="1"/>
</dbReference>
<evidence type="ECO:0000313" key="8">
    <source>
        <dbReference type="EMBL" id="HIZ32242.1"/>
    </source>
</evidence>
<dbReference type="InterPro" id="IPR050793">
    <property type="entry name" value="CMP-NeuNAc_synthase"/>
</dbReference>
<dbReference type="SFLD" id="SFLDG01138">
    <property type="entry name" value="C1.6.2:_Deoxy-d-mannose-octulo"/>
    <property type="match status" value="1"/>
</dbReference>
<evidence type="ECO:0000256" key="5">
    <source>
        <dbReference type="ARBA" id="ARBA00022801"/>
    </source>
</evidence>
<accession>A0A9D2J0Z6</accession>
<dbReference type="PIRSF" id="PIRSF006118">
    <property type="entry name" value="KDO8-P_Ptase"/>
    <property type="match status" value="1"/>
</dbReference>
<dbReference type="InterPro" id="IPR036412">
    <property type="entry name" value="HAD-like_sf"/>
</dbReference>
<dbReference type="PANTHER" id="PTHR21485">
    <property type="entry name" value="HAD SUPERFAMILY MEMBERS CMAS AND KDSC"/>
    <property type="match status" value="1"/>
</dbReference>
<feature type="binding site" evidence="7">
    <location>
        <position position="17"/>
    </location>
    <ligand>
        <name>Mg(2+)</name>
        <dbReference type="ChEBI" id="CHEBI:18420"/>
    </ligand>
</feature>
<comment type="cofactor">
    <cofactor evidence="1 7">
        <name>Mg(2+)</name>
        <dbReference type="ChEBI" id="CHEBI:18420"/>
    </cofactor>
</comment>
<dbReference type="SUPFAM" id="SSF56784">
    <property type="entry name" value="HAD-like"/>
    <property type="match status" value="1"/>
</dbReference>
<dbReference type="FunFam" id="3.40.50.1000:FF:000029">
    <property type="entry name" value="3-deoxy-D-manno-octulosonate 8-phosphate phosphatase KdsC"/>
    <property type="match status" value="1"/>
</dbReference>
<dbReference type="SFLD" id="SFLDS00003">
    <property type="entry name" value="Haloacid_Dehalogenase"/>
    <property type="match status" value="1"/>
</dbReference>
<dbReference type="Proteomes" id="UP000824028">
    <property type="component" value="Unassembled WGS sequence"/>
</dbReference>
<gene>
    <name evidence="8" type="ORF">H9814_01655</name>
</gene>
<keyword evidence="4 7" id="KW-0479">Metal-binding</keyword>
<evidence type="ECO:0000256" key="3">
    <source>
        <dbReference type="ARBA" id="ARBA00011881"/>
    </source>
</evidence>
<keyword evidence="5 8" id="KW-0378">Hydrolase</keyword>
<reference evidence="8" key="1">
    <citation type="journal article" date="2021" name="PeerJ">
        <title>Extensive microbial diversity within the chicken gut microbiome revealed by metagenomics and culture.</title>
        <authorList>
            <person name="Gilroy R."/>
            <person name="Ravi A."/>
            <person name="Getino M."/>
            <person name="Pursley I."/>
            <person name="Horton D.L."/>
            <person name="Alikhan N.F."/>
            <person name="Baker D."/>
            <person name="Gharbi K."/>
            <person name="Hall N."/>
            <person name="Watson M."/>
            <person name="Adriaenssens E.M."/>
            <person name="Foster-Nyarko E."/>
            <person name="Jarju S."/>
            <person name="Secka A."/>
            <person name="Antonio M."/>
            <person name="Oren A."/>
            <person name="Chaudhuri R.R."/>
            <person name="La Ragione R."/>
            <person name="Hildebrand F."/>
            <person name="Pallen M.J."/>
        </authorList>
    </citation>
    <scope>NUCLEOTIDE SEQUENCE</scope>
    <source>
        <strain evidence="8">ChiHjej9B8-1298</strain>
    </source>
</reference>
<protein>
    <submittedName>
        <fullName evidence="8">HAD-IIIA family hydrolase</fullName>
    </submittedName>
</protein>
<proteinExistence type="inferred from homology"/>
<comment type="similarity">
    <text evidence="2">Belongs to the KdsC family.</text>
</comment>
<evidence type="ECO:0000256" key="6">
    <source>
        <dbReference type="ARBA" id="ARBA00022842"/>
    </source>
</evidence>
<dbReference type="GO" id="GO:0016788">
    <property type="term" value="F:hydrolase activity, acting on ester bonds"/>
    <property type="evidence" value="ECO:0007669"/>
    <property type="project" value="InterPro"/>
</dbReference>
<dbReference type="InterPro" id="IPR023214">
    <property type="entry name" value="HAD_sf"/>
</dbReference>
<dbReference type="GO" id="GO:0046872">
    <property type="term" value="F:metal ion binding"/>
    <property type="evidence" value="ECO:0007669"/>
    <property type="project" value="UniProtKB-KW"/>
</dbReference>
<comment type="subunit">
    <text evidence="3">Homotetramer.</text>
</comment>
<evidence type="ECO:0000256" key="2">
    <source>
        <dbReference type="ARBA" id="ARBA00005893"/>
    </source>
</evidence>
<name>A0A9D2J0Z6_9BACE</name>
<dbReference type="EMBL" id="DXBX01000013">
    <property type="protein sequence ID" value="HIZ32242.1"/>
    <property type="molecule type" value="Genomic_DNA"/>
</dbReference>
<evidence type="ECO:0000256" key="1">
    <source>
        <dbReference type="ARBA" id="ARBA00001946"/>
    </source>
</evidence>
<comment type="caution">
    <text evidence="8">The sequence shown here is derived from an EMBL/GenBank/DDBJ whole genome shotgun (WGS) entry which is preliminary data.</text>
</comment>
<dbReference type="CDD" id="cd01630">
    <property type="entry name" value="HAD_KDO-like"/>
    <property type="match status" value="1"/>
</dbReference>
<evidence type="ECO:0000313" key="9">
    <source>
        <dbReference type="Proteomes" id="UP000824028"/>
    </source>
</evidence>
<evidence type="ECO:0000256" key="4">
    <source>
        <dbReference type="ARBA" id="ARBA00022723"/>
    </source>
</evidence>